<organism evidence="1 2">
    <name type="scientific">Dreissena polymorpha</name>
    <name type="common">Zebra mussel</name>
    <name type="synonym">Mytilus polymorpha</name>
    <dbReference type="NCBI Taxonomy" id="45954"/>
    <lineage>
        <taxon>Eukaryota</taxon>
        <taxon>Metazoa</taxon>
        <taxon>Spiralia</taxon>
        <taxon>Lophotrochozoa</taxon>
        <taxon>Mollusca</taxon>
        <taxon>Bivalvia</taxon>
        <taxon>Autobranchia</taxon>
        <taxon>Heteroconchia</taxon>
        <taxon>Euheterodonta</taxon>
        <taxon>Imparidentia</taxon>
        <taxon>Neoheterodontei</taxon>
        <taxon>Myida</taxon>
        <taxon>Dreissenoidea</taxon>
        <taxon>Dreissenidae</taxon>
        <taxon>Dreissena</taxon>
    </lineage>
</organism>
<name>A0A9D4RIA0_DREPO</name>
<sequence>MKYVYNIWLRTLHQLQDYHQVCDVILIEFVDKLLRCPENMIGRTSPSSSATLTSYTTVRVFWSGSKSTYNVLSVIDPCTTTKRVNLP</sequence>
<protein>
    <submittedName>
        <fullName evidence="1">Uncharacterized protein</fullName>
    </submittedName>
</protein>
<reference evidence="1" key="1">
    <citation type="journal article" date="2019" name="bioRxiv">
        <title>The Genome of the Zebra Mussel, Dreissena polymorpha: A Resource for Invasive Species Research.</title>
        <authorList>
            <person name="McCartney M.A."/>
            <person name="Auch B."/>
            <person name="Kono T."/>
            <person name="Mallez S."/>
            <person name="Zhang Y."/>
            <person name="Obille A."/>
            <person name="Becker A."/>
            <person name="Abrahante J.E."/>
            <person name="Garbe J."/>
            <person name="Badalamenti J.P."/>
            <person name="Herman A."/>
            <person name="Mangelson H."/>
            <person name="Liachko I."/>
            <person name="Sullivan S."/>
            <person name="Sone E.D."/>
            <person name="Koren S."/>
            <person name="Silverstein K.A.T."/>
            <person name="Beckman K.B."/>
            <person name="Gohl D.M."/>
        </authorList>
    </citation>
    <scope>NUCLEOTIDE SEQUENCE</scope>
    <source>
        <strain evidence="1">Duluth1</strain>
        <tissue evidence="1">Whole animal</tissue>
    </source>
</reference>
<reference evidence="1" key="2">
    <citation type="submission" date="2020-11" db="EMBL/GenBank/DDBJ databases">
        <authorList>
            <person name="McCartney M.A."/>
            <person name="Auch B."/>
            <person name="Kono T."/>
            <person name="Mallez S."/>
            <person name="Becker A."/>
            <person name="Gohl D.M."/>
            <person name="Silverstein K.A.T."/>
            <person name="Koren S."/>
            <person name="Bechman K.B."/>
            <person name="Herman A."/>
            <person name="Abrahante J.E."/>
            <person name="Garbe J."/>
        </authorList>
    </citation>
    <scope>NUCLEOTIDE SEQUENCE</scope>
    <source>
        <strain evidence="1">Duluth1</strain>
        <tissue evidence="1">Whole animal</tissue>
    </source>
</reference>
<dbReference type="EMBL" id="JAIWYP010000002">
    <property type="protein sequence ID" value="KAH3869611.1"/>
    <property type="molecule type" value="Genomic_DNA"/>
</dbReference>
<comment type="caution">
    <text evidence="1">The sequence shown here is derived from an EMBL/GenBank/DDBJ whole genome shotgun (WGS) entry which is preliminary data.</text>
</comment>
<dbReference type="AlphaFoldDB" id="A0A9D4RIA0"/>
<gene>
    <name evidence="1" type="ORF">DPMN_032780</name>
</gene>
<accession>A0A9D4RIA0</accession>
<proteinExistence type="predicted"/>
<evidence type="ECO:0000313" key="1">
    <source>
        <dbReference type="EMBL" id="KAH3869611.1"/>
    </source>
</evidence>
<dbReference type="Proteomes" id="UP000828390">
    <property type="component" value="Unassembled WGS sequence"/>
</dbReference>
<evidence type="ECO:0000313" key="2">
    <source>
        <dbReference type="Proteomes" id="UP000828390"/>
    </source>
</evidence>
<keyword evidence="2" id="KW-1185">Reference proteome</keyword>